<evidence type="ECO:0000313" key="12">
    <source>
        <dbReference type="EMBL" id="CAB4896902.1"/>
    </source>
</evidence>
<protein>
    <submittedName>
        <fullName evidence="12">Unannotated protein</fullName>
    </submittedName>
</protein>
<dbReference type="AlphaFoldDB" id="A0A6J7FMM6"/>
<dbReference type="EMBL" id="CAFAAR010000001">
    <property type="protein sequence ID" value="CAB4793394.1"/>
    <property type="molecule type" value="Genomic_DNA"/>
</dbReference>
<dbReference type="Pfam" id="PF03279">
    <property type="entry name" value="Lip_A_acyltrans"/>
    <property type="match status" value="1"/>
</dbReference>
<dbReference type="EMBL" id="CAEZWS010000003">
    <property type="protein sequence ID" value="CAB4656228.1"/>
    <property type="molecule type" value="Genomic_DNA"/>
</dbReference>
<evidence type="ECO:0000313" key="10">
    <source>
        <dbReference type="EMBL" id="CAB4793394.1"/>
    </source>
</evidence>
<dbReference type="PANTHER" id="PTHR30606:SF10">
    <property type="entry name" value="PHOSPHATIDYLINOSITOL MANNOSIDE ACYLTRANSFERASE"/>
    <property type="match status" value="1"/>
</dbReference>
<dbReference type="EMBL" id="CAFBJH010000002">
    <property type="protein sequence ID" value="CAB4847119.1"/>
    <property type="molecule type" value="Genomic_DNA"/>
</dbReference>
<reference evidence="12" key="1">
    <citation type="submission" date="2020-05" db="EMBL/GenBank/DDBJ databases">
        <authorList>
            <person name="Chiriac C."/>
            <person name="Salcher M."/>
            <person name="Ghai R."/>
            <person name="Kavagutti S V."/>
        </authorList>
    </citation>
    <scope>NUCLEOTIDE SEQUENCE</scope>
</reference>
<keyword evidence="5" id="KW-0472">Membrane</keyword>
<dbReference type="CDD" id="cd07984">
    <property type="entry name" value="LPLAT_LABLAT-like"/>
    <property type="match status" value="1"/>
</dbReference>
<keyword evidence="2" id="KW-1003">Cell membrane</keyword>
<dbReference type="EMBL" id="CAFBPG010000007">
    <property type="protein sequence ID" value="CAB5003599.1"/>
    <property type="molecule type" value="Genomic_DNA"/>
</dbReference>
<evidence type="ECO:0000313" key="14">
    <source>
        <dbReference type="EMBL" id="CAB5003599.1"/>
    </source>
</evidence>
<keyword evidence="4" id="KW-0808">Transferase</keyword>
<keyword evidence="3" id="KW-0997">Cell inner membrane</keyword>
<dbReference type="InterPro" id="IPR004960">
    <property type="entry name" value="LipA_acyltrans"/>
</dbReference>
<evidence type="ECO:0000256" key="2">
    <source>
        <dbReference type="ARBA" id="ARBA00022475"/>
    </source>
</evidence>
<gene>
    <name evidence="7" type="ORF">UFOPK2288_00128</name>
    <name evidence="8" type="ORF">UFOPK2589_00342</name>
    <name evidence="9" type="ORF">UFOPK2931_00131</name>
    <name evidence="10" type="ORF">UFOPK3056_00008</name>
    <name evidence="11" type="ORF">UFOPK3287_00062</name>
    <name evidence="12" type="ORF">UFOPK3558_00468</name>
    <name evidence="13" type="ORF">UFOPK3916_00639</name>
    <name evidence="14" type="ORF">UFOPK4074_00189</name>
</gene>
<organism evidence="12">
    <name type="scientific">freshwater metagenome</name>
    <dbReference type="NCBI Taxonomy" id="449393"/>
    <lineage>
        <taxon>unclassified sequences</taxon>
        <taxon>metagenomes</taxon>
        <taxon>ecological metagenomes</taxon>
    </lineage>
</organism>
<dbReference type="GO" id="GO:1901137">
    <property type="term" value="P:carbohydrate derivative biosynthetic process"/>
    <property type="evidence" value="ECO:0007669"/>
    <property type="project" value="UniProtKB-ARBA"/>
</dbReference>
<evidence type="ECO:0000256" key="3">
    <source>
        <dbReference type="ARBA" id="ARBA00022519"/>
    </source>
</evidence>
<name>A0A6J7FMM6_9ZZZZ</name>
<evidence type="ECO:0000256" key="5">
    <source>
        <dbReference type="ARBA" id="ARBA00023136"/>
    </source>
</evidence>
<comment type="subcellular location">
    <subcellularLocation>
        <location evidence="1">Cell inner membrane</location>
    </subcellularLocation>
</comment>
<proteinExistence type="predicted"/>
<evidence type="ECO:0000256" key="1">
    <source>
        <dbReference type="ARBA" id="ARBA00004533"/>
    </source>
</evidence>
<dbReference type="EMBL" id="CAEZZZ010000002">
    <property type="protein sequence ID" value="CAB4770709.1"/>
    <property type="molecule type" value="Genomic_DNA"/>
</dbReference>
<dbReference type="GO" id="GO:0016746">
    <property type="term" value="F:acyltransferase activity"/>
    <property type="evidence" value="ECO:0007669"/>
    <property type="project" value="UniProtKB-KW"/>
</dbReference>
<evidence type="ECO:0000256" key="4">
    <source>
        <dbReference type="ARBA" id="ARBA00022679"/>
    </source>
</evidence>
<evidence type="ECO:0000313" key="7">
    <source>
        <dbReference type="EMBL" id="CAB4656228.1"/>
    </source>
</evidence>
<dbReference type="EMBL" id="CAEZXT010000012">
    <property type="protein sequence ID" value="CAB4692221.1"/>
    <property type="molecule type" value="Genomic_DNA"/>
</dbReference>
<evidence type="ECO:0000313" key="11">
    <source>
        <dbReference type="EMBL" id="CAB4847119.1"/>
    </source>
</evidence>
<dbReference type="PANTHER" id="PTHR30606">
    <property type="entry name" value="LIPID A BIOSYNTHESIS LAUROYL ACYLTRANSFERASE"/>
    <property type="match status" value="1"/>
</dbReference>
<evidence type="ECO:0000313" key="9">
    <source>
        <dbReference type="EMBL" id="CAB4770709.1"/>
    </source>
</evidence>
<dbReference type="GO" id="GO:0008610">
    <property type="term" value="P:lipid biosynthetic process"/>
    <property type="evidence" value="ECO:0007669"/>
    <property type="project" value="UniProtKB-ARBA"/>
</dbReference>
<keyword evidence="6" id="KW-0012">Acyltransferase</keyword>
<evidence type="ECO:0000256" key="6">
    <source>
        <dbReference type="ARBA" id="ARBA00023315"/>
    </source>
</evidence>
<evidence type="ECO:0000313" key="8">
    <source>
        <dbReference type="EMBL" id="CAB4692221.1"/>
    </source>
</evidence>
<dbReference type="GO" id="GO:0005886">
    <property type="term" value="C:plasma membrane"/>
    <property type="evidence" value="ECO:0007669"/>
    <property type="project" value="UniProtKB-SubCell"/>
</dbReference>
<sequence>MSGAVLEKVSARAYFAAWALVRWLPERLAYSLFYFGARILGRKQPKSVRRLRSNLERVAGNRTEAEMEALLLASLKSYMRYWCDTFRFPDWSKERIRSTVTVRNEHLLMDGIKAGTGVIVSLPHAGNWDHAGAYFCGKGVPLVTVAERLKPEALFLKFLEYRQSIGMEVLPLDGRSLAILAQRLRSGALIALVADRDLSRSGITVDFFGAHARMPAGPALLAINTGAPLITAFVSYTEAGIHIDFNPIAIPSTGSKDEKIAVMVQECANNFAKGISQAPQDWHMLQRIWVDEDFMERKDA</sequence>
<dbReference type="EMBL" id="CAFBOE010000045">
    <property type="protein sequence ID" value="CAB4974295.1"/>
    <property type="molecule type" value="Genomic_DNA"/>
</dbReference>
<dbReference type="EMBL" id="CAFBMI010000025">
    <property type="protein sequence ID" value="CAB4896902.1"/>
    <property type="molecule type" value="Genomic_DNA"/>
</dbReference>
<dbReference type="NCBIfam" id="NF005919">
    <property type="entry name" value="PRK07920.1"/>
    <property type="match status" value="1"/>
</dbReference>
<accession>A0A6J7FMM6</accession>
<evidence type="ECO:0000313" key="13">
    <source>
        <dbReference type="EMBL" id="CAB4974295.1"/>
    </source>
</evidence>